<evidence type="ECO:0000313" key="3">
    <source>
        <dbReference type="EMBL" id="GAA4895125.1"/>
    </source>
</evidence>
<reference evidence="4" key="1">
    <citation type="journal article" date="2019" name="Int. J. Syst. Evol. Microbiol.">
        <title>The Global Catalogue of Microorganisms (GCM) 10K type strain sequencing project: providing services to taxonomists for standard genome sequencing and annotation.</title>
        <authorList>
            <consortium name="The Broad Institute Genomics Platform"/>
            <consortium name="The Broad Institute Genome Sequencing Center for Infectious Disease"/>
            <person name="Wu L."/>
            <person name="Ma J."/>
        </authorList>
    </citation>
    <scope>NUCLEOTIDE SEQUENCE [LARGE SCALE GENOMIC DNA]</scope>
    <source>
        <strain evidence="4">JCM 17983</strain>
    </source>
</reference>
<evidence type="ECO:0000256" key="1">
    <source>
        <dbReference type="SAM" id="MobiDB-lite"/>
    </source>
</evidence>
<dbReference type="SUPFAM" id="SSF55464">
    <property type="entry name" value="Origin of replication-binding domain, RBD-like"/>
    <property type="match status" value="1"/>
</dbReference>
<keyword evidence="4" id="KW-1185">Reference proteome</keyword>
<feature type="domain" description="TrwC relaxase" evidence="2">
    <location>
        <begin position="11"/>
        <end position="361"/>
    </location>
</feature>
<dbReference type="Gene3D" id="3.40.50.300">
    <property type="entry name" value="P-loop containing nucleotide triphosphate hydrolases"/>
    <property type="match status" value="1"/>
</dbReference>
<dbReference type="InterPro" id="IPR014862">
    <property type="entry name" value="TrwC"/>
</dbReference>
<gene>
    <name evidence="3" type="ORF">GCM10023203_56730</name>
</gene>
<feature type="compositionally biased region" description="Basic and acidic residues" evidence="1">
    <location>
        <begin position="1177"/>
        <end position="1189"/>
    </location>
</feature>
<feature type="compositionally biased region" description="Basic and acidic residues" evidence="1">
    <location>
        <begin position="1444"/>
        <end position="1478"/>
    </location>
</feature>
<accession>A0ABP9F8G5</accession>
<comment type="caution">
    <text evidence="3">The sequence shown here is derived from an EMBL/GenBank/DDBJ whole genome shotgun (WGS) entry which is preliminary data.</text>
</comment>
<dbReference type="Pfam" id="PF13604">
    <property type="entry name" value="AAA_30"/>
    <property type="match status" value="1"/>
</dbReference>
<feature type="compositionally biased region" description="Basic and acidic residues" evidence="1">
    <location>
        <begin position="1488"/>
        <end position="1512"/>
    </location>
</feature>
<dbReference type="Pfam" id="PF08751">
    <property type="entry name" value="TrwC"/>
    <property type="match status" value="1"/>
</dbReference>
<feature type="compositionally biased region" description="Basic and acidic residues" evidence="1">
    <location>
        <begin position="1389"/>
        <end position="1398"/>
    </location>
</feature>
<dbReference type="NCBIfam" id="NF041492">
    <property type="entry name" value="MobF"/>
    <property type="match status" value="1"/>
</dbReference>
<protein>
    <recommendedName>
        <fullName evidence="2">TrwC relaxase domain-containing protein</fullName>
    </recommendedName>
</protein>
<feature type="compositionally biased region" description="Acidic residues" evidence="1">
    <location>
        <begin position="1531"/>
        <end position="1549"/>
    </location>
</feature>
<evidence type="ECO:0000313" key="4">
    <source>
        <dbReference type="Proteomes" id="UP001500457"/>
    </source>
</evidence>
<name>A0ABP9F8G5_9PSEU</name>
<organism evidence="3 4">
    <name type="scientific">Actinomycetospora straminea</name>
    <dbReference type="NCBI Taxonomy" id="663607"/>
    <lineage>
        <taxon>Bacteria</taxon>
        <taxon>Bacillati</taxon>
        <taxon>Actinomycetota</taxon>
        <taxon>Actinomycetes</taxon>
        <taxon>Pseudonocardiales</taxon>
        <taxon>Pseudonocardiaceae</taxon>
        <taxon>Actinomycetospora</taxon>
    </lineage>
</organism>
<feature type="compositionally biased region" description="Basic and acidic residues" evidence="1">
    <location>
        <begin position="1409"/>
        <end position="1436"/>
    </location>
</feature>
<dbReference type="SUPFAM" id="SSF52540">
    <property type="entry name" value="P-loop containing nucleoside triphosphate hydrolases"/>
    <property type="match status" value="2"/>
</dbReference>
<feature type="region of interest" description="Disordered" evidence="1">
    <location>
        <begin position="1177"/>
        <end position="1216"/>
    </location>
</feature>
<proteinExistence type="predicted"/>
<evidence type="ECO:0000259" key="2">
    <source>
        <dbReference type="Pfam" id="PF08751"/>
    </source>
</evidence>
<dbReference type="Proteomes" id="UP001500457">
    <property type="component" value="Unassembled WGS sequence"/>
</dbReference>
<dbReference type="InterPro" id="IPR027417">
    <property type="entry name" value="P-loop_NTPase"/>
</dbReference>
<dbReference type="RefSeq" id="WP_274233347.1">
    <property type="nucleotide sequence ID" value="NZ_BAABHQ010000027.1"/>
</dbReference>
<feature type="region of interest" description="Disordered" evidence="1">
    <location>
        <begin position="1389"/>
        <end position="1549"/>
    </location>
</feature>
<sequence>MLSVATGYNPDYLLKEVATGRENYYTGAVAEGEPPGRWWGAGAEALGLSGEVDAQDMMAIYSRFLDPRVEGFRDPSRWDELSEDATLGHAGRAYKSAEQLYAEALERELNASAERRDELRVEASKAVRQNVAFLDLTFSVQKSVTLLHTAFEAEEVKARAAGLDDDAAEWGRLRETVERAIWRGNDAALSYLQEHAGYARVGHHGGTAGRWIDAQNWVVASFFQHDSRDHDPQLHIHNATLNRQHSVDDGQWRTLDSRAIHRLKPAAAAVGERTTDEALIHDLGVAMVMRPDGMAREATAVDPGSRDMFSSRSHKISGRAAELIEAFEASRGRDATGLERDRIKRQATLATRAAKSHGGETREQFLSRVDDELRAEVIGGLTGVAHAARAQHEQDQAAPERFAAAEVIEAALEAVQARKTSFTHADLVREINALLPDHLGTPQGTDVAALLHGLADQAIALVEHVDQIEAAAPGEGLEPDTLRRRDGTSMYAAPGGRSYVTREHLRSENRLRAATAARDGERLTPSKAARFVEHLRGEGIELGVDQAAAVTGVLTSGARLETLIGPAGTGKSFVVGSLARAWSDPTHRLPEEPERRVFGLATAQLAADVLTDEGLTTANTARWLATQRRLDSAQATHRPALDADEPWRLRHGDLLVVDESSMADTAALAAVHAYADEAGAKLLLVGDPRQLGAVGAGGAMDLVAQSGARYDLADARRFTHEWERDASLRLRAGDPEVIKAYQRHGRLLDTGSLADAEASATRAWLADTLAGHRSLLVVDTNDAAARVSSSIRDELVRLGRVTEHGLPLRDGTTAGVGDIVQGRRLARDLAGYEGNRRGPVNREHYRVTGVRDDGALNVVVVAAGEPFHPRANSEVGFTEAAGERLVLPPEYVADHLTLSYAGTVHAAEGATVYSAHPVVTPRTDLNALYVGLSRGREANTAHVATLTGPDDAAQGSETDVVRRDPRAVLATILSTREATDEVHRSATTAQEDAEARAASVQTAGERFADVAHEAATERTARWLDALVAHDVLDPHDRQRVAAEDGTAGLTRLLRQAEIAGHDPAEVLRGAIADRPLDGARRVSDVLQGRIRAEHTFEPAGDTWSDWLPLEIDPATHRYLEALAEAADTRTRDLGEQVAAQPPVWALRALGAVPDDDAARDTWMASAGAIAAHRELGGHALDDNGDKDGTARTQPPDNPSDGRPATATEVLGSAPPRGHVEAYAAYRAAHRAADLPDHQRDELECSPAGHRVRVRAWEREQAWGPAYVENLLAGTRQAEARHRQTAELRRAEADAVPEYVERDRLAREADHASALAESLERHGTKLEQQSQTYAEWYAATAMTRALGEASAEYLAEQHAADEPQPAITAEEWLALDCAARHEDDAHRDITDIDLDERPQPTEQVTEADNDDSRRAPELDRAEDDRHADVPGAEERVDAGTNNPINRDDEPRAETDVPDIRDTADATPRGVDEDSIHAPDTDEVAAAAARAHEAAAELRNREALEARHEAEERAQQLAAWQEEDQPATAETLDASDDQEVADTDDYVDAEV</sequence>
<dbReference type="EMBL" id="BAABHQ010000027">
    <property type="protein sequence ID" value="GAA4895125.1"/>
    <property type="molecule type" value="Genomic_DNA"/>
</dbReference>